<name>A0ABR2KYE6_9EUKA</name>
<sequence length="1425" mass="168318">MQSLSFKDIPEQYKIMKHQIKQKTIQKIYSKFTYLYFLSIHINDIFGIKLFLLNYLKKFKFITYQIFNLPTNNESVDFYVDITICVEGQCLIIEQIQHKIIQEVISNLENQVSIINTNSSDPNINEEIQNFNNNFLKCFKNKFIKITISPIVCYLIRRFFYPTSYFKNPSFFIFDQNQSTNEDETKLKINDFFLLDKNLENNVAYDQLTEIIKESYLNNNNDKCIHYLEFKENDFICLRTLASKDCKSFILAFHIESCYIFMIKKVSNQNLEHEINFCKHYSHRCLVHFYGFLMEHKEIVGFVYEFMCNNSLFSIEPKQINEVLALMAINRIYQGIDYLHSHNLIHRDLSPFNILFDHDFLPYISDFETIRQLGNNSIMTFDFGNYLYSSPEQIQGKQITYKTDIYSFGLIVYFIINKKHAKKNDELAEKFDDMSHVSPSMINISYYFETLYELCVLPEPDERPTNEDIKNHIIFEGNSFVYLKDYFIEFKDKIDRSLIIQFIHESIMIQKEKLECQRDVFFIRFLYLSLCRPNIDYNPLLNIAKLYMKGIYVKKDHSKAIQIYKFAAQFKNSYSMVELGDYYLKGIGGITNFSIAKKYYELAAEENNSTAIMNLAIMYQKGIGMSKDYLKAKEYYERAAKENNPIAIYNIGVFYEQGLGVDQNYLKAKEYYKMAAKLNYSEAFVNLGNLYFLGNGVKRDYLKAIKYYELSSELNNAIGLLCLGNIYFYGYGIKPDYEVARYYFEKAAKLNNTMAIFNLGMIYFYGYGVKKDYSRAKQFFEIGAKEKHTRSLLFLGICYYTGRGVEVDFLKCKNYLELILDKDSFACLLLGNIYQYGKGVERDICSAIKYYEMAAKQNNSNAFINLGRIYENGFDVTRDYSRAKYYFEKASELNNSDAFYCLGNMYYNGHGIEQSYIKAKEYWEISANKSNSNALFSLGDLYFNGCGVKKDYLKAKYYYELSAKQNNSYAYFNLGSLYYKGLGVEQNIRKAIQNYELSAQLYNPSALFYLGEIYSSGELVDSDILKGIMNLTKCYQIKSFLDINSNFGENILSYNRQYNKFQYRAINDIGLIFLLHINNVEYAGEFVKIAALNEYPFGQNNFGLFNQFYYNKIGDAEYMYKRASKHNFALAEYNLGYFYEKANKVKKSIKYYIKASEHENEPLIFHNHQYEDKRLEISKKFIICYTNIKLFYYFFTIPDYKEAKKYFIKAFNMQNSHESFSYPFHFHFDQNKSKDIFSYLSSYIFNFQLFDLINQPHLNKDIKSKLANEIIKMNPTQNEKDKEKKLNKTNVVHEIEKYKEKDRIKKYENSTVTSNVANCLEDKSFSDEFKRQNNLLRNEQINLPGDQIIFDSPDELIDYIIKNKEIQVLFINEIRKITNMMEIILYTPPYSILFGRISIEKKKTNLETKQKPINEIFYEGFGIEI</sequence>
<dbReference type="Pfam" id="PF00069">
    <property type="entry name" value="Pkinase"/>
    <property type="match status" value="1"/>
</dbReference>
<proteinExistence type="predicted"/>
<dbReference type="SUPFAM" id="SSF81901">
    <property type="entry name" value="HCP-like"/>
    <property type="match status" value="3"/>
</dbReference>
<feature type="transmembrane region" description="Helical" evidence="1">
    <location>
        <begin position="34"/>
        <end position="56"/>
    </location>
</feature>
<dbReference type="InterPro" id="IPR006597">
    <property type="entry name" value="Sel1-like"/>
</dbReference>
<dbReference type="InterPro" id="IPR000719">
    <property type="entry name" value="Prot_kinase_dom"/>
</dbReference>
<evidence type="ECO:0000313" key="4">
    <source>
        <dbReference type="Proteomes" id="UP001470230"/>
    </source>
</evidence>
<dbReference type="InterPro" id="IPR011009">
    <property type="entry name" value="Kinase-like_dom_sf"/>
</dbReference>
<dbReference type="InterPro" id="IPR052945">
    <property type="entry name" value="Mitotic_Regulator"/>
</dbReference>
<dbReference type="PANTHER" id="PTHR43628:SF1">
    <property type="entry name" value="CHITIN SYNTHASE REGULATORY FACTOR 2-RELATED"/>
    <property type="match status" value="1"/>
</dbReference>
<evidence type="ECO:0000256" key="1">
    <source>
        <dbReference type="SAM" id="Phobius"/>
    </source>
</evidence>
<dbReference type="EMBL" id="JAPFFF010000003">
    <property type="protein sequence ID" value="KAK8895472.1"/>
    <property type="molecule type" value="Genomic_DNA"/>
</dbReference>
<keyword evidence="4" id="KW-1185">Reference proteome</keyword>
<dbReference type="SMART" id="SM00671">
    <property type="entry name" value="SEL1"/>
    <property type="match status" value="15"/>
</dbReference>
<keyword evidence="1" id="KW-1133">Transmembrane helix</keyword>
<dbReference type="SMART" id="SM00028">
    <property type="entry name" value="TPR"/>
    <property type="match status" value="4"/>
</dbReference>
<keyword evidence="1" id="KW-0812">Transmembrane</keyword>
<dbReference type="InterPro" id="IPR011990">
    <property type="entry name" value="TPR-like_helical_dom_sf"/>
</dbReference>
<reference evidence="3 4" key="1">
    <citation type="submission" date="2024-04" db="EMBL/GenBank/DDBJ databases">
        <title>Tritrichomonas musculus Genome.</title>
        <authorList>
            <person name="Alves-Ferreira E."/>
            <person name="Grigg M."/>
            <person name="Lorenzi H."/>
            <person name="Galac M."/>
        </authorList>
    </citation>
    <scope>NUCLEOTIDE SEQUENCE [LARGE SCALE GENOMIC DNA]</scope>
    <source>
        <strain evidence="3 4">EAF2021</strain>
    </source>
</reference>
<feature type="domain" description="Protein kinase" evidence="2">
    <location>
        <begin position="235"/>
        <end position="475"/>
    </location>
</feature>
<dbReference type="Gene3D" id="1.10.510.10">
    <property type="entry name" value="Transferase(Phosphotransferase) domain 1"/>
    <property type="match status" value="1"/>
</dbReference>
<accession>A0ABR2KYE6</accession>
<keyword evidence="1" id="KW-0472">Membrane</keyword>
<dbReference type="SUPFAM" id="SSF56112">
    <property type="entry name" value="Protein kinase-like (PK-like)"/>
    <property type="match status" value="1"/>
</dbReference>
<dbReference type="PANTHER" id="PTHR43628">
    <property type="entry name" value="ACTIVATOR OF C KINASE PROTEIN 1-RELATED"/>
    <property type="match status" value="1"/>
</dbReference>
<evidence type="ECO:0000259" key="2">
    <source>
        <dbReference type="PROSITE" id="PS50011"/>
    </source>
</evidence>
<dbReference type="Gene3D" id="1.25.40.10">
    <property type="entry name" value="Tetratricopeptide repeat domain"/>
    <property type="match status" value="3"/>
</dbReference>
<gene>
    <name evidence="3" type="ORF">M9Y10_023938</name>
</gene>
<organism evidence="3 4">
    <name type="scientific">Tritrichomonas musculus</name>
    <dbReference type="NCBI Taxonomy" id="1915356"/>
    <lineage>
        <taxon>Eukaryota</taxon>
        <taxon>Metamonada</taxon>
        <taxon>Parabasalia</taxon>
        <taxon>Tritrichomonadida</taxon>
        <taxon>Tritrichomonadidae</taxon>
        <taxon>Tritrichomonas</taxon>
    </lineage>
</organism>
<comment type="caution">
    <text evidence="3">The sequence shown here is derived from an EMBL/GenBank/DDBJ whole genome shotgun (WGS) entry which is preliminary data.</text>
</comment>
<dbReference type="PROSITE" id="PS50011">
    <property type="entry name" value="PROTEIN_KINASE_DOM"/>
    <property type="match status" value="1"/>
</dbReference>
<dbReference type="Pfam" id="PF08238">
    <property type="entry name" value="Sel1"/>
    <property type="match status" value="16"/>
</dbReference>
<dbReference type="InterPro" id="IPR019734">
    <property type="entry name" value="TPR_rpt"/>
</dbReference>
<dbReference type="Proteomes" id="UP001470230">
    <property type="component" value="Unassembled WGS sequence"/>
</dbReference>
<evidence type="ECO:0000313" key="3">
    <source>
        <dbReference type="EMBL" id="KAK8895472.1"/>
    </source>
</evidence>
<protein>
    <recommendedName>
        <fullName evidence="2">Protein kinase domain-containing protein</fullName>
    </recommendedName>
</protein>